<evidence type="ECO:0000313" key="2">
    <source>
        <dbReference type="EMBL" id="VFT82893.1"/>
    </source>
</evidence>
<evidence type="ECO:0000313" key="3">
    <source>
        <dbReference type="Proteomes" id="UP000332933"/>
    </source>
</evidence>
<dbReference type="EMBL" id="VJMH01002230">
    <property type="protein sequence ID" value="KAF0709569.1"/>
    <property type="molecule type" value="Genomic_DNA"/>
</dbReference>
<reference evidence="2 3" key="1">
    <citation type="submission" date="2019-03" db="EMBL/GenBank/DDBJ databases">
        <authorList>
            <person name="Gaulin E."/>
            <person name="Dumas B."/>
        </authorList>
    </citation>
    <scope>NUCLEOTIDE SEQUENCE [LARGE SCALE GENOMIC DNA]</scope>
    <source>
        <strain evidence="2">CBS 568.67</strain>
    </source>
</reference>
<organism evidence="2 3">
    <name type="scientific">Aphanomyces stellatus</name>
    <dbReference type="NCBI Taxonomy" id="120398"/>
    <lineage>
        <taxon>Eukaryota</taxon>
        <taxon>Sar</taxon>
        <taxon>Stramenopiles</taxon>
        <taxon>Oomycota</taxon>
        <taxon>Saprolegniomycetes</taxon>
        <taxon>Saprolegniales</taxon>
        <taxon>Verrucalvaceae</taxon>
        <taxon>Aphanomyces</taxon>
    </lineage>
</organism>
<protein>
    <submittedName>
        <fullName evidence="2">Aste57867_5871 protein</fullName>
    </submittedName>
</protein>
<name>A0A485KHK9_9STRA</name>
<keyword evidence="3" id="KW-1185">Reference proteome</keyword>
<proteinExistence type="predicted"/>
<dbReference type="AlphaFoldDB" id="A0A485KHK9"/>
<reference evidence="1" key="2">
    <citation type="submission" date="2019-06" db="EMBL/GenBank/DDBJ databases">
        <title>Genomics analysis of Aphanomyces spp. identifies a new class of oomycete effector associated with host adaptation.</title>
        <authorList>
            <person name="Gaulin E."/>
        </authorList>
    </citation>
    <scope>NUCLEOTIDE SEQUENCE</scope>
    <source>
        <strain evidence="1">CBS 578.67</strain>
    </source>
</reference>
<dbReference type="EMBL" id="CAADRA010002232">
    <property type="protein sequence ID" value="VFT82893.1"/>
    <property type="molecule type" value="Genomic_DNA"/>
</dbReference>
<sequence length="379" mass="42670">MMAFACRRCSYVNPSTDSPCSVEQQHDTSTLVHNQRRIRSSDDQRLADLETKEARCDAIVAHMQSVALALEEEKATLDSALRVENIQLRTQVAYLEVKVIALEQALMAELGREIIDEVARLAQAASPQSTLDATTSSTAERQPIHACSRERVHPWTNDEDDVIESSHPFALPHGEAEVEADGTTEWCWPRMSAAILWHRWFHGDASLRFGWRYMDASTLPTASQAKATASRVVAQALVDIALAHDMASSEDELAAMARGDLMHVFDGALRIWLHDNPNGNVADRSTLLHLLEVTVLLAHVQWRQATLCASCVKTTTFRPHQPVRTFWLQWFRGDATNGTCPFRFLSPKMLGGRDPILLDWIITLTRWLSQPRWCHRKAC</sequence>
<accession>A0A485KHK9</accession>
<gene>
    <name evidence="2" type="primary">Aste57867_5871</name>
    <name evidence="1" type="ORF">As57867_005857</name>
    <name evidence="2" type="ORF">ASTE57867_5871</name>
</gene>
<evidence type="ECO:0000313" key="1">
    <source>
        <dbReference type="EMBL" id="KAF0709569.1"/>
    </source>
</evidence>
<dbReference type="Proteomes" id="UP000332933">
    <property type="component" value="Unassembled WGS sequence"/>
</dbReference>